<dbReference type="InterPro" id="IPR000326">
    <property type="entry name" value="PAP2/HPO"/>
</dbReference>
<dbReference type="SMART" id="SM00014">
    <property type="entry name" value="acidPPc"/>
    <property type="match status" value="1"/>
</dbReference>
<dbReference type="EMBL" id="SDGZ01000014">
    <property type="protein sequence ID" value="TYC49692.1"/>
    <property type="molecule type" value="Genomic_DNA"/>
</dbReference>
<keyword evidence="1" id="KW-0472">Membrane</keyword>
<proteinExistence type="predicted"/>
<dbReference type="Pfam" id="PF01569">
    <property type="entry name" value="PAP2"/>
    <property type="match status" value="1"/>
</dbReference>
<keyword evidence="1" id="KW-0812">Transmembrane</keyword>
<gene>
    <name evidence="3" type="ORF">ESZ50_06045</name>
</gene>
<organism evidence="3 4">
    <name type="scientific">Weissella muntiaci</name>
    <dbReference type="NCBI Taxonomy" id="2508881"/>
    <lineage>
        <taxon>Bacteria</taxon>
        <taxon>Bacillati</taxon>
        <taxon>Bacillota</taxon>
        <taxon>Bacilli</taxon>
        <taxon>Lactobacillales</taxon>
        <taxon>Lactobacillaceae</taxon>
        <taxon>Weissella</taxon>
    </lineage>
</organism>
<evidence type="ECO:0000313" key="3">
    <source>
        <dbReference type="EMBL" id="TYC49692.1"/>
    </source>
</evidence>
<keyword evidence="4" id="KW-1185">Reference proteome</keyword>
<feature type="transmembrane region" description="Helical" evidence="1">
    <location>
        <begin position="190"/>
        <end position="211"/>
    </location>
</feature>
<keyword evidence="1" id="KW-1133">Transmembrane helix</keyword>
<feature type="transmembrane region" description="Helical" evidence="1">
    <location>
        <begin position="162"/>
        <end position="184"/>
    </location>
</feature>
<feature type="transmembrane region" description="Helical" evidence="1">
    <location>
        <begin position="7"/>
        <end position="30"/>
    </location>
</feature>
<protein>
    <submittedName>
        <fullName evidence="3">Phosphatase PAP2 family protein</fullName>
    </submittedName>
</protein>
<dbReference type="OrthoDB" id="9789113at2"/>
<feature type="transmembrane region" description="Helical" evidence="1">
    <location>
        <begin position="131"/>
        <end position="150"/>
    </location>
</feature>
<dbReference type="Proteomes" id="UP000371977">
    <property type="component" value="Unassembled WGS sequence"/>
</dbReference>
<evidence type="ECO:0000259" key="2">
    <source>
        <dbReference type="SMART" id="SM00014"/>
    </source>
</evidence>
<dbReference type="PANTHER" id="PTHR14969:SF13">
    <property type="entry name" value="AT30094P"/>
    <property type="match status" value="1"/>
</dbReference>
<dbReference type="RefSeq" id="WP_148622684.1">
    <property type="nucleotide sequence ID" value="NZ_SDGZ01000014.1"/>
</dbReference>
<evidence type="ECO:0000256" key="1">
    <source>
        <dbReference type="SAM" id="Phobius"/>
    </source>
</evidence>
<dbReference type="SUPFAM" id="SSF48317">
    <property type="entry name" value="Acid phosphatase/Vanadium-dependent haloperoxidase"/>
    <property type="match status" value="1"/>
</dbReference>
<feature type="domain" description="Phosphatidic acid phosphatase type 2/haloperoxidase" evidence="2">
    <location>
        <begin position="90"/>
        <end position="205"/>
    </location>
</feature>
<dbReference type="CDD" id="cd03392">
    <property type="entry name" value="PAP2_like_2"/>
    <property type="match status" value="1"/>
</dbReference>
<name>A0A6C2C7P8_9LACO</name>
<comment type="caution">
    <text evidence="3">The sequence shown here is derived from an EMBL/GenBank/DDBJ whole genome shotgun (WGS) entry which is preliminary data.</text>
</comment>
<feature type="transmembrane region" description="Helical" evidence="1">
    <location>
        <begin position="50"/>
        <end position="83"/>
    </location>
</feature>
<feature type="transmembrane region" description="Helical" evidence="1">
    <location>
        <begin position="90"/>
        <end position="111"/>
    </location>
</feature>
<reference evidence="3 4" key="1">
    <citation type="submission" date="2019-01" db="EMBL/GenBank/DDBJ databases">
        <title>Weissella sp. nov., a novel lactic acid bacterium isolated from animal feces.</title>
        <authorList>
            <person name="Wang L.-T."/>
        </authorList>
    </citation>
    <scope>NUCLEOTIDE SEQUENCE [LARGE SCALE GENOMIC DNA]</scope>
    <source>
        <strain evidence="3 4">8H-2</strain>
    </source>
</reference>
<dbReference type="InterPro" id="IPR036938">
    <property type="entry name" value="PAP2/HPO_sf"/>
</dbReference>
<evidence type="ECO:0000313" key="4">
    <source>
        <dbReference type="Proteomes" id="UP000371977"/>
    </source>
</evidence>
<dbReference type="AlphaFoldDB" id="A0A6C2C7P8"/>
<sequence length="215" mass="23059">MNKKLSYTVGVISLILFLIVALIVKMKYMHGPIPVLDLAVQKFAGDLQGVSWLVALASLIATLLGDAGGAVVGLIIIVALYFVFKQRVAAIWLAFNIVIAVGGNTVLKVLIGRVRPETYRLPAFAHESGMSFASGHSVFATILFGTLFLIIVQTVRSQSAKVISGILAVGLIGLTMFSRVLIGVHYPSDTIGGLLIGITVLALTYPTYVNYLRRN</sequence>
<dbReference type="PANTHER" id="PTHR14969">
    <property type="entry name" value="SPHINGOSINE-1-PHOSPHATE PHOSPHOHYDROLASE"/>
    <property type="match status" value="1"/>
</dbReference>
<accession>A0A6C2C7P8</accession>
<dbReference type="Gene3D" id="1.20.144.10">
    <property type="entry name" value="Phosphatidic acid phosphatase type 2/haloperoxidase"/>
    <property type="match status" value="2"/>
</dbReference>